<dbReference type="RefSeq" id="WP_261293035.1">
    <property type="nucleotide sequence ID" value="NZ_JANQBK010000001.1"/>
</dbReference>
<evidence type="ECO:0000259" key="3">
    <source>
        <dbReference type="Pfam" id="PF17482"/>
    </source>
</evidence>
<comment type="similarity">
    <text evidence="1">Belongs to the myoviridae tail sheath protein family.</text>
</comment>
<dbReference type="InterPro" id="IPR052042">
    <property type="entry name" value="Tail_sheath_structural"/>
</dbReference>
<dbReference type="EMBL" id="JBHRXP010000007">
    <property type="protein sequence ID" value="MFC3581095.1"/>
    <property type="molecule type" value="Genomic_DNA"/>
</dbReference>
<evidence type="ECO:0000313" key="4">
    <source>
        <dbReference type="EMBL" id="MFC3581095.1"/>
    </source>
</evidence>
<protein>
    <submittedName>
        <fullName evidence="4">Phage tail sheath subtilisin-like domain-containing protein</fullName>
    </submittedName>
</protein>
<comment type="caution">
    <text evidence="4">The sequence shown here is derived from an EMBL/GenBank/DDBJ whole genome shotgun (WGS) entry which is preliminary data.</text>
</comment>
<dbReference type="Pfam" id="PF17482">
    <property type="entry name" value="Phage_sheath_1C"/>
    <property type="match status" value="1"/>
</dbReference>
<evidence type="ECO:0000256" key="1">
    <source>
        <dbReference type="ARBA" id="ARBA00008005"/>
    </source>
</evidence>
<dbReference type="Pfam" id="PF04984">
    <property type="entry name" value="Phage_sheath_1"/>
    <property type="match status" value="1"/>
</dbReference>
<feature type="domain" description="Tail sheath protein subtilisin-like" evidence="2">
    <location>
        <begin position="114"/>
        <end position="281"/>
    </location>
</feature>
<dbReference type="Proteomes" id="UP001595713">
    <property type="component" value="Unassembled WGS sequence"/>
</dbReference>
<proteinExistence type="inferred from homology"/>
<sequence length="399" mass="41623">MSDPYQHGITVSEVARTGRSIATIATAVIALVATASAASAPERAAIDAAFPLDRPVLVTNLLAAIAVAGTSGTLKGALQAIADQVRTPVIVVRVAPGNDVAATNLAVIGGTVNGQKTGMQALLAAEAQVKYRPRIIGAPGLDAADSVKNALATIGQKLRAMAYASVTGATLADVIAARAAFTQRELMLIHPDFLAPIDPAGTIGPSFAAARALGLRARIDQELGWHKTLSNVPVAGVVGLTRDIGFDLQSIDSDANQLNAAHITSLVRINGDLRFWGSRTCAADDSDYVFESATRTAHILADTMAAGLVEYIDKPLTPSLARDIVEDINAKFRALKRAGQLLGAVAYFDPDKNPVASLKIGKLAISYRYTPVPPLESLGLQQEISDEFLADFAELVAGS</sequence>
<reference evidence="5" key="1">
    <citation type="journal article" date="2019" name="Int. J. Syst. Evol. Microbiol.">
        <title>The Global Catalogue of Microorganisms (GCM) 10K type strain sequencing project: providing services to taxonomists for standard genome sequencing and annotation.</title>
        <authorList>
            <consortium name="The Broad Institute Genomics Platform"/>
            <consortium name="The Broad Institute Genome Sequencing Center for Infectious Disease"/>
            <person name="Wu L."/>
            <person name="Ma J."/>
        </authorList>
    </citation>
    <scope>NUCLEOTIDE SEQUENCE [LARGE SCALE GENOMIC DNA]</scope>
    <source>
        <strain evidence="5">KCTC 42739</strain>
    </source>
</reference>
<dbReference type="PANTHER" id="PTHR35861:SF1">
    <property type="entry name" value="PHAGE TAIL SHEATH PROTEIN"/>
    <property type="match status" value="1"/>
</dbReference>
<dbReference type="InterPro" id="IPR035089">
    <property type="entry name" value="Phage_sheath_subtilisin"/>
</dbReference>
<organism evidence="4 5">
    <name type="scientific">Sphingomonas hylomeconis</name>
    <dbReference type="NCBI Taxonomy" id="1395958"/>
    <lineage>
        <taxon>Bacteria</taxon>
        <taxon>Pseudomonadati</taxon>
        <taxon>Pseudomonadota</taxon>
        <taxon>Alphaproteobacteria</taxon>
        <taxon>Sphingomonadales</taxon>
        <taxon>Sphingomonadaceae</taxon>
        <taxon>Sphingomonas</taxon>
    </lineage>
</organism>
<gene>
    <name evidence="4" type="ORF">ACFONA_13065</name>
</gene>
<feature type="domain" description="Tail sheath protein C-terminal" evidence="3">
    <location>
        <begin position="284"/>
        <end position="384"/>
    </location>
</feature>
<evidence type="ECO:0000313" key="5">
    <source>
        <dbReference type="Proteomes" id="UP001595713"/>
    </source>
</evidence>
<dbReference type="PANTHER" id="PTHR35861">
    <property type="match status" value="1"/>
</dbReference>
<evidence type="ECO:0000259" key="2">
    <source>
        <dbReference type="Pfam" id="PF04984"/>
    </source>
</evidence>
<name>A0ABV7T0J9_9SPHN</name>
<accession>A0ABV7T0J9</accession>
<dbReference type="InterPro" id="IPR020287">
    <property type="entry name" value="Tail_sheath_C"/>
</dbReference>
<keyword evidence="5" id="KW-1185">Reference proteome</keyword>